<evidence type="ECO:0000256" key="1">
    <source>
        <dbReference type="SAM" id="MobiDB-lite"/>
    </source>
</evidence>
<feature type="region of interest" description="Disordered" evidence="1">
    <location>
        <begin position="76"/>
        <end position="140"/>
    </location>
</feature>
<dbReference type="EMBL" id="CH982011">
    <property type="protein sequence ID" value="EDX15467.1"/>
    <property type="molecule type" value="Genomic_DNA"/>
</dbReference>
<dbReference type="PhylomeDB" id="B4NS89"/>
<dbReference type="STRING" id="7240.B4NS89"/>
<accession>B4NS89</accession>
<evidence type="ECO:0000313" key="2">
    <source>
        <dbReference type="EMBL" id="EDX15467.1"/>
    </source>
</evidence>
<dbReference type="AlphaFoldDB" id="B4NS89"/>
<name>B4NS89_DROSI</name>
<organism evidence="2 3">
    <name type="scientific">Drosophila simulans</name>
    <name type="common">Fruit fly</name>
    <dbReference type="NCBI Taxonomy" id="7240"/>
    <lineage>
        <taxon>Eukaryota</taxon>
        <taxon>Metazoa</taxon>
        <taxon>Ecdysozoa</taxon>
        <taxon>Arthropoda</taxon>
        <taxon>Hexapoda</taxon>
        <taxon>Insecta</taxon>
        <taxon>Pterygota</taxon>
        <taxon>Neoptera</taxon>
        <taxon>Endopterygota</taxon>
        <taxon>Diptera</taxon>
        <taxon>Brachycera</taxon>
        <taxon>Muscomorpha</taxon>
        <taxon>Ephydroidea</taxon>
        <taxon>Drosophilidae</taxon>
        <taxon>Drosophila</taxon>
        <taxon>Sophophora</taxon>
    </lineage>
</organism>
<dbReference type="OrthoDB" id="10066259at2759"/>
<dbReference type="Proteomes" id="UP000000304">
    <property type="component" value="Unassembled WGS sequence"/>
</dbReference>
<feature type="compositionally biased region" description="Low complexity" evidence="1">
    <location>
        <begin position="114"/>
        <end position="140"/>
    </location>
</feature>
<dbReference type="HOGENOM" id="CLU_070684_0_0_1"/>
<feature type="compositionally biased region" description="Low complexity" evidence="1">
    <location>
        <begin position="78"/>
        <end position="104"/>
    </location>
</feature>
<proteinExistence type="predicted"/>
<gene>
    <name evidence="2" type="primary">Dsim\GD15370</name>
    <name evidence="2" type="ORF">Dsim_GD15370</name>
</gene>
<sequence length="272" mass="26774">MAEGCEDSAGAAESTTSQSQYTTLDKMLGTVLPCEAAIGATPGGGSSSGNSSSNIGGNIVKREFCDGSLMPGAGASVNNNNANATNNNNNNSSSSNNNNNNNNTKMQAMICNKSSSANNSSSSSSSSSSCSSSSSSSSSATSTLTSCTTAAVVPSNCSTNANKSPVSPYSQSLGMAIGIGAGAGSSPLREASPLPSSRSPLNAIASTIAAKSPCSGAAPASPPSASSNSSSHVLALNIKTESVSRTALLNPCITHFRLSNCSNSGQNKTESA</sequence>
<dbReference type="OMA" id="ECAQDAN"/>
<protein>
    <submittedName>
        <fullName evidence="2">GD15370</fullName>
    </submittedName>
</protein>
<reference evidence="2 3" key="1">
    <citation type="journal article" date="2007" name="Nature">
        <title>Evolution of genes and genomes on the Drosophila phylogeny.</title>
        <authorList>
            <consortium name="Drosophila 12 Genomes Consortium"/>
            <person name="Clark A.G."/>
            <person name="Eisen M.B."/>
            <person name="Smith D.R."/>
            <person name="Bergman C.M."/>
            <person name="Oliver B."/>
            <person name="Markow T.A."/>
            <person name="Kaufman T.C."/>
            <person name="Kellis M."/>
            <person name="Gelbart W."/>
            <person name="Iyer V.N."/>
            <person name="Pollard D.A."/>
            <person name="Sackton T.B."/>
            <person name="Larracuente A.M."/>
            <person name="Singh N.D."/>
            <person name="Abad J.P."/>
            <person name="Abt D.N."/>
            <person name="Adryan B."/>
            <person name="Aguade M."/>
            <person name="Akashi H."/>
            <person name="Anderson W.W."/>
            <person name="Aquadro C.F."/>
            <person name="Ardell D.H."/>
            <person name="Arguello R."/>
            <person name="Artieri C.G."/>
            <person name="Barbash D.A."/>
            <person name="Barker D."/>
            <person name="Barsanti P."/>
            <person name="Batterham P."/>
            <person name="Batzoglou S."/>
            <person name="Begun D."/>
            <person name="Bhutkar A."/>
            <person name="Blanco E."/>
            <person name="Bosak S.A."/>
            <person name="Bradley R.K."/>
            <person name="Brand A.D."/>
            <person name="Brent M.R."/>
            <person name="Brooks A.N."/>
            <person name="Brown R.H."/>
            <person name="Butlin R.K."/>
            <person name="Caggese C."/>
            <person name="Calvi B.R."/>
            <person name="Bernardo de Carvalho A."/>
            <person name="Caspi A."/>
            <person name="Castrezana S."/>
            <person name="Celniker S.E."/>
            <person name="Chang J.L."/>
            <person name="Chapple C."/>
            <person name="Chatterji S."/>
            <person name="Chinwalla A."/>
            <person name="Civetta A."/>
            <person name="Clifton S.W."/>
            <person name="Comeron J.M."/>
            <person name="Costello J.C."/>
            <person name="Coyne J.A."/>
            <person name="Daub J."/>
            <person name="David R.G."/>
            <person name="Delcher A.L."/>
            <person name="Delehaunty K."/>
            <person name="Do C.B."/>
            <person name="Ebling H."/>
            <person name="Edwards K."/>
            <person name="Eickbush T."/>
            <person name="Evans J.D."/>
            <person name="Filipski A."/>
            <person name="Findeiss S."/>
            <person name="Freyhult E."/>
            <person name="Fulton L."/>
            <person name="Fulton R."/>
            <person name="Garcia A.C."/>
            <person name="Gardiner A."/>
            <person name="Garfield D.A."/>
            <person name="Garvin B.E."/>
            <person name="Gibson G."/>
            <person name="Gilbert D."/>
            <person name="Gnerre S."/>
            <person name="Godfrey J."/>
            <person name="Good R."/>
            <person name="Gotea V."/>
            <person name="Gravely B."/>
            <person name="Greenberg A.J."/>
            <person name="Griffiths-Jones S."/>
            <person name="Gross S."/>
            <person name="Guigo R."/>
            <person name="Gustafson E.A."/>
            <person name="Haerty W."/>
            <person name="Hahn M.W."/>
            <person name="Halligan D.L."/>
            <person name="Halpern A.L."/>
            <person name="Halter G.M."/>
            <person name="Han M.V."/>
            <person name="Heger A."/>
            <person name="Hillier L."/>
            <person name="Hinrichs A.S."/>
            <person name="Holmes I."/>
            <person name="Hoskins R.A."/>
            <person name="Hubisz M.J."/>
            <person name="Hultmark D."/>
            <person name="Huntley M.A."/>
            <person name="Jaffe D.B."/>
            <person name="Jagadeeshan S."/>
            <person name="Jeck W.R."/>
            <person name="Johnson J."/>
            <person name="Jones C.D."/>
            <person name="Jordan W.C."/>
            <person name="Karpen G.H."/>
            <person name="Kataoka E."/>
            <person name="Keightley P.D."/>
            <person name="Kheradpour P."/>
            <person name="Kirkness E.F."/>
            <person name="Koerich L.B."/>
            <person name="Kristiansen K."/>
            <person name="Kudrna D."/>
            <person name="Kulathinal R.J."/>
            <person name="Kumar S."/>
            <person name="Kwok R."/>
            <person name="Lander E."/>
            <person name="Langley C.H."/>
            <person name="Lapoint R."/>
            <person name="Lazzaro B.P."/>
            <person name="Lee S.J."/>
            <person name="Levesque L."/>
            <person name="Li R."/>
            <person name="Lin C.F."/>
            <person name="Lin M.F."/>
            <person name="Lindblad-Toh K."/>
            <person name="Llopart A."/>
            <person name="Long M."/>
            <person name="Low L."/>
            <person name="Lozovsky E."/>
            <person name="Lu J."/>
            <person name="Luo M."/>
            <person name="Machado C.A."/>
            <person name="Makalowski W."/>
            <person name="Marzo M."/>
            <person name="Matsuda M."/>
            <person name="Matzkin L."/>
            <person name="McAllister B."/>
            <person name="McBride C.S."/>
            <person name="McKernan B."/>
            <person name="McKernan K."/>
            <person name="Mendez-Lago M."/>
            <person name="Minx P."/>
            <person name="Mollenhauer M.U."/>
            <person name="Montooth K."/>
            <person name="Mount S.M."/>
            <person name="Mu X."/>
            <person name="Myers E."/>
            <person name="Negre B."/>
            <person name="Newfeld S."/>
            <person name="Nielsen R."/>
            <person name="Noor M.A."/>
            <person name="O'Grady P."/>
            <person name="Pachter L."/>
            <person name="Papaceit M."/>
            <person name="Parisi M.J."/>
            <person name="Parisi M."/>
            <person name="Parts L."/>
            <person name="Pedersen J.S."/>
            <person name="Pesole G."/>
            <person name="Phillippy A.M."/>
            <person name="Ponting C.P."/>
            <person name="Pop M."/>
            <person name="Porcelli D."/>
            <person name="Powell J.R."/>
            <person name="Prohaska S."/>
            <person name="Pruitt K."/>
            <person name="Puig M."/>
            <person name="Quesneville H."/>
            <person name="Ram K.R."/>
            <person name="Rand D."/>
            <person name="Rasmussen M.D."/>
            <person name="Reed L.K."/>
            <person name="Reenan R."/>
            <person name="Reily A."/>
            <person name="Remington K.A."/>
            <person name="Rieger T.T."/>
            <person name="Ritchie M.G."/>
            <person name="Robin C."/>
            <person name="Rogers Y.H."/>
            <person name="Rohde C."/>
            <person name="Rozas J."/>
            <person name="Rubenfield M.J."/>
            <person name="Ruiz A."/>
            <person name="Russo S."/>
            <person name="Salzberg S.L."/>
            <person name="Sanchez-Gracia A."/>
            <person name="Saranga D.J."/>
            <person name="Sato H."/>
            <person name="Schaeffer S.W."/>
            <person name="Schatz M.C."/>
            <person name="Schlenke T."/>
            <person name="Schwartz R."/>
            <person name="Segarra C."/>
            <person name="Singh R.S."/>
            <person name="Sirot L."/>
            <person name="Sirota M."/>
            <person name="Sisneros N.B."/>
            <person name="Smith C.D."/>
            <person name="Smith T.F."/>
            <person name="Spieth J."/>
            <person name="Stage D.E."/>
            <person name="Stark A."/>
            <person name="Stephan W."/>
            <person name="Strausberg R.L."/>
            <person name="Strempel S."/>
            <person name="Sturgill D."/>
            <person name="Sutton G."/>
            <person name="Sutton G.G."/>
            <person name="Tao W."/>
            <person name="Teichmann S."/>
            <person name="Tobari Y.N."/>
            <person name="Tomimura Y."/>
            <person name="Tsolas J.M."/>
            <person name="Valente V.L."/>
            <person name="Venter E."/>
            <person name="Venter J.C."/>
            <person name="Vicario S."/>
            <person name="Vieira F.G."/>
            <person name="Vilella A.J."/>
            <person name="Villasante A."/>
            <person name="Walenz B."/>
            <person name="Wang J."/>
            <person name="Wasserman M."/>
            <person name="Watts T."/>
            <person name="Wilson D."/>
            <person name="Wilson R.K."/>
            <person name="Wing R.A."/>
            <person name="Wolfner M.F."/>
            <person name="Wong A."/>
            <person name="Wong G.K."/>
            <person name="Wu C.I."/>
            <person name="Wu G."/>
            <person name="Yamamoto D."/>
            <person name="Yang H.P."/>
            <person name="Yang S.P."/>
            <person name="Yorke J.A."/>
            <person name="Yoshida K."/>
            <person name="Zdobnov E."/>
            <person name="Zhang P."/>
            <person name="Zhang Y."/>
            <person name="Zimin A.V."/>
            <person name="Baldwin J."/>
            <person name="Abdouelleil A."/>
            <person name="Abdulkadir J."/>
            <person name="Abebe A."/>
            <person name="Abera B."/>
            <person name="Abreu J."/>
            <person name="Acer S.C."/>
            <person name="Aftuck L."/>
            <person name="Alexander A."/>
            <person name="An P."/>
            <person name="Anderson E."/>
            <person name="Anderson S."/>
            <person name="Arachi H."/>
            <person name="Azer M."/>
            <person name="Bachantsang P."/>
            <person name="Barry A."/>
            <person name="Bayul T."/>
            <person name="Berlin A."/>
            <person name="Bessette D."/>
            <person name="Bloom T."/>
            <person name="Blye J."/>
            <person name="Boguslavskiy L."/>
            <person name="Bonnet C."/>
            <person name="Boukhgalter B."/>
            <person name="Bourzgui I."/>
            <person name="Brown A."/>
            <person name="Cahill P."/>
            <person name="Channer S."/>
            <person name="Cheshatsang Y."/>
            <person name="Chuda L."/>
            <person name="Citroen M."/>
            <person name="Collymore A."/>
            <person name="Cooke P."/>
            <person name="Costello M."/>
            <person name="D'Aco K."/>
            <person name="Daza R."/>
            <person name="De Haan G."/>
            <person name="DeGray S."/>
            <person name="DeMaso C."/>
            <person name="Dhargay N."/>
            <person name="Dooley K."/>
            <person name="Dooley E."/>
            <person name="Doricent M."/>
            <person name="Dorje P."/>
            <person name="Dorjee K."/>
            <person name="Dupes A."/>
            <person name="Elong R."/>
            <person name="Falk J."/>
            <person name="Farina A."/>
            <person name="Faro S."/>
            <person name="Ferguson D."/>
            <person name="Fisher S."/>
            <person name="Foley C.D."/>
            <person name="Franke A."/>
            <person name="Friedrich D."/>
            <person name="Gadbois L."/>
            <person name="Gearin G."/>
            <person name="Gearin C.R."/>
            <person name="Giannoukos G."/>
            <person name="Goode T."/>
            <person name="Graham J."/>
            <person name="Grandbois E."/>
            <person name="Grewal S."/>
            <person name="Gyaltsen K."/>
            <person name="Hafez N."/>
            <person name="Hagos B."/>
            <person name="Hall J."/>
            <person name="Henson C."/>
            <person name="Hollinger A."/>
            <person name="Honan T."/>
            <person name="Huard M.D."/>
            <person name="Hughes L."/>
            <person name="Hurhula B."/>
            <person name="Husby M.E."/>
            <person name="Kamat A."/>
            <person name="Kanga B."/>
            <person name="Kashin S."/>
            <person name="Khazanovich D."/>
            <person name="Kisner P."/>
            <person name="Lance K."/>
            <person name="Lara M."/>
            <person name="Lee W."/>
            <person name="Lennon N."/>
            <person name="Letendre F."/>
            <person name="LeVine R."/>
            <person name="Lipovsky A."/>
            <person name="Liu X."/>
            <person name="Liu J."/>
            <person name="Liu S."/>
            <person name="Lokyitsang T."/>
            <person name="Lokyitsang Y."/>
            <person name="Lubonja R."/>
            <person name="Lui A."/>
            <person name="MacDonald P."/>
            <person name="Magnisalis V."/>
            <person name="Maru K."/>
            <person name="Matthews C."/>
            <person name="McCusker W."/>
            <person name="McDonough S."/>
            <person name="Mehta T."/>
            <person name="Meldrim J."/>
            <person name="Meneus L."/>
            <person name="Mihai O."/>
            <person name="Mihalev A."/>
            <person name="Mihova T."/>
            <person name="Mittelman R."/>
            <person name="Mlenga V."/>
            <person name="Montmayeur A."/>
            <person name="Mulrain L."/>
            <person name="Navidi A."/>
            <person name="Naylor J."/>
            <person name="Negash T."/>
            <person name="Nguyen T."/>
            <person name="Nguyen N."/>
            <person name="Nicol R."/>
            <person name="Norbu C."/>
            <person name="Norbu N."/>
            <person name="Novod N."/>
            <person name="O'Neill B."/>
            <person name="Osman S."/>
            <person name="Markiewicz E."/>
            <person name="Oyono O.L."/>
            <person name="Patti C."/>
            <person name="Phunkhang P."/>
            <person name="Pierre F."/>
            <person name="Priest M."/>
            <person name="Raghuraman S."/>
            <person name="Rege F."/>
            <person name="Reyes R."/>
            <person name="Rise C."/>
            <person name="Rogov P."/>
            <person name="Ross K."/>
            <person name="Ryan E."/>
            <person name="Settipalli S."/>
            <person name="Shea T."/>
            <person name="Sherpa N."/>
            <person name="Shi L."/>
            <person name="Shih D."/>
            <person name="Sparrow T."/>
            <person name="Spaulding J."/>
            <person name="Stalker J."/>
            <person name="Stange-Thomann N."/>
            <person name="Stavropoulos S."/>
            <person name="Stone C."/>
            <person name="Strader C."/>
            <person name="Tesfaye S."/>
            <person name="Thomson T."/>
            <person name="Thoulutsang Y."/>
            <person name="Thoulutsang D."/>
            <person name="Topham K."/>
            <person name="Topping I."/>
            <person name="Tsamla T."/>
            <person name="Vassiliev H."/>
            <person name="Vo A."/>
            <person name="Wangchuk T."/>
            <person name="Wangdi T."/>
            <person name="Weiand M."/>
            <person name="Wilkinson J."/>
            <person name="Wilson A."/>
            <person name="Yadav S."/>
            <person name="Young G."/>
            <person name="Yu Q."/>
            <person name="Zembek L."/>
            <person name="Zhong D."/>
            <person name="Zimmer A."/>
            <person name="Zwirko Z."/>
            <person name="Jaffe D.B."/>
            <person name="Alvarez P."/>
            <person name="Brockman W."/>
            <person name="Butler J."/>
            <person name="Chin C."/>
            <person name="Gnerre S."/>
            <person name="Grabherr M."/>
            <person name="Kleber M."/>
            <person name="Mauceli E."/>
            <person name="MacCallum I."/>
        </authorList>
    </citation>
    <scope>NUCLEOTIDE SEQUENCE [LARGE SCALE GENOMIC DNA]</scope>
    <source>
        <strain evidence="3">white501</strain>
    </source>
</reference>
<keyword evidence="3" id="KW-1185">Reference proteome</keyword>
<evidence type="ECO:0000313" key="3">
    <source>
        <dbReference type="Proteomes" id="UP000000304"/>
    </source>
</evidence>